<dbReference type="PANTHER" id="PTHR35789:SF1">
    <property type="entry name" value="SPORE GERMINATION PROTEIN B3"/>
    <property type="match status" value="1"/>
</dbReference>
<comment type="subcellular location">
    <subcellularLocation>
        <location evidence="1">Membrane</location>
        <topology evidence="1">Lipid-anchor</topology>
    </subcellularLocation>
</comment>
<gene>
    <name evidence="10" type="ORF">DealDRAFT_2297</name>
</gene>
<evidence type="ECO:0000256" key="1">
    <source>
        <dbReference type="ARBA" id="ARBA00004635"/>
    </source>
</evidence>
<comment type="caution">
    <text evidence="10">The sequence shown here is derived from an EMBL/GenBank/DDBJ whole genome shotgun (WGS) entry which is preliminary data.</text>
</comment>
<dbReference type="GO" id="GO:0009847">
    <property type="term" value="P:spore germination"/>
    <property type="evidence" value="ECO:0007669"/>
    <property type="project" value="InterPro"/>
</dbReference>
<evidence type="ECO:0000259" key="9">
    <source>
        <dbReference type="Pfam" id="PF25198"/>
    </source>
</evidence>
<dbReference type="PANTHER" id="PTHR35789">
    <property type="entry name" value="SPORE GERMINATION PROTEIN B3"/>
    <property type="match status" value="1"/>
</dbReference>
<dbReference type="EMBL" id="ACJM01000012">
    <property type="protein sequence ID" value="EEG76849.1"/>
    <property type="molecule type" value="Genomic_DNA"/>
</dbReference>
<organism evidence="10 11">
    <name type="scientific">Dethiobacter alkaliphilus AHT 1</name>
    <dbReference type="NCBI Taxonomy" id="555088"/>
    <lineage>
        <taxon>Bacteria</taxon>
        <taxon>Bacillati</taxon>
        <taxon>Bacillota</taxon>
        <taxon>Dethiobacteria</taxon>
        <taxon>Dethiobacterales</taxon>
        <taxon>Dethiobacteraceae</taxon>
        <taxon>Dethiobacter</taxon>
    </lineage>
</organism>
<evidence type="ECO:0000256" key="3">
    <source>
        <dbReference type="ARBA" id="ARBA00022544"/>
    </source>
</evidence>
<keyword evidence="4" id="KW-0732">Signal</keyword>
<keyword evidence="5" id="KW-0472">Membrane</keyword>
<dbReference type="InterPro" id="IPR008844">
    <property type="entry name" value="Spore_GerAC-like"/>
</dbReference>
<evidence type="ECO:0000256" key="6">
    <source>
        <dbReference type="ARBA" id="ARBA00023139"/>
    </source>
</evidence>
<evidence type="ECO:0000256" key="2">
    <source>
        <dbReference type="ARBA" id="ARBA00007886"/>
    </source>
</evidence>
<dbReference type="AlphaFoldDB" id="C0GII8"/>
<keyword evidence="6" id="KW-0564">Palmitate</keyword>
<dbReference type="GO" id="GO:0016020">
    <property type="term" value="C:membrane"/>
    <property type="evidence" value="ECO:0007669"/>
    <property type="project" value="UniProtKB-SubCell"/>
</dbReference>
<dbReference type="Pfam" id="PF25198">
    <property type="entry name" value="Spore_GerAC_N"/>
    <property type="match status" value="1"/>
</dbReference>
<dbReference type="InterPro" id="IPR057336">
    <property type="entry name" value="GerAC_N"/>
</dbReference>
<proteinExistence type="inferred from homology"/>
<dbReference type="Gene3D" id="3.30.300.210">
    <property type="entry name" value="Nutrient germinant receptor protein C, domain 3"/>
    <property type="match status" value="1"/>
</dbReference>
<evidence type="ECO:0000256" key="5">
    <source>
        <dbReference type="ARBA" id="ARBA00023136"/>
    </source>
</evidence>
<feature type="domain" description="Spore germination GerAC-like C-terminal" evidence="8">
    <location>
        <begin position="207"/>
        <end position="368"/>
    </location>
</feature>
<keyword evidence="3" id="KW-0309">Germination</keyword>
<dbReference type="Proteomes" id="UP000006443">
    <property type="component" value="Unassembled WGS sequence"/>
</dbReference>
<evidence type="ECO:0000256" key="7">
    <source>
        <dbReference type="ARBA" id="ARBA00023288"/>
    </source>
</evidence>
<name>C0GII8_DETAL</name>
<sequence>MNRLLLVVLLTLLLIPGGCGTVQIEDRAFVTAIGLDTVGSGEDLRYLLTVEVYRPGMLQARIQDSPSIIQTVEAENFEKALEWLQARLSRIITLSHLRVLVIGEEAAKEINLREIIDYFERHPEVQMRIKILTVQDGQAMELLKTEPLFEEFISEELIELTQQAGYLPLTHRNPFFKVLQELRVTGGRGLLPRVITTEDGNIAILHGGAVFNDYKLAGWLSSKEVHDANWILGGVQRTSEKVELEDGTYTYSMRRSRINIIPHVEQEQVRFTVKIETEGIVRQQQGRQLDLLEPNNIAKLEKALSSMVVENAQKAIVKSQQDFGIDYLGFGRALRRHNRQFYDQINWEEMFPSVPIDLEVNTKITLTGKTW</sequence>
<protein>
    <submittedName>
        <fullName evidence="10">Germination protein, Ger(X)C family</fullName>
    </submittedName>
</protein>
<evidence type="ECO:0000313" key="10">
    <source>
        <dbReference type="EMBL" id="EEG76849.1"/>
    </source>
</evidence>
<accession>C0GII8</accession>
<keyword evidence="11" id="KW-1185">Reference proteome</keyword>
<dbReference type="RefSeq" id="WP_008517551.1">
    <property type="nucleotide sequence ID" value="NZ_ACJM01000012.1"/>
</dbReference>
<keyword evidence="7" id="KW-0449">Lipoprotein</keyword>
<evidence type="ECO:0000256" key="4">
    <source>
        <dbReference type="ARBA" id="ARBA00022729"/>
    </source>
</evidence>
<comment type="similarity">
    <text evidence="2">Belongs to the GerABKC lipoprotein family.</text>
</comment>
<evidence type="ECO:0000313" key="11">
    <source>
        <dbReference type="Proteomes" id="UP000006443"/>
    </source>
</evidence>
<feature type="domain" description="Spore germination protein N-terminal" evidence="9">
    <location>
        <begin position="22"/>
        <end position="194"/>
    </location>
</feature>
<dbReference type="NCBIfam" id="TIGR02887">
    <property type="entry name" value="spore_ger_x_C"/>
    <property type="match status" value="1"/>
</dbReference>
<dbReference type="eggNOG" id="ENOG502Z9N7">
    <property type="taxonomic scope" value="Bacteria"/>
</dbReference>
<dbReference type="STRING" id="555088.DealDRAFT_2297"/>
<dbReference type="Pfam" id="PF05504">
    <property type="entry name" value="Spore_GerAC"/>
    <property type="match status" value="1"/>
</dbReference>
<evidence type="ECO:0000259" key="8">
    <source>
        <dbReference type="Pfam" id="PF05504"/>
    </source>
</evidence>
<reference evidence="10 11" key="1">
    <citation type="submission" date="2009-02" db="EMBL/GenBank/DDBJ databases">
        <title>Sequencing of the draft genome and assembly of Dethiobacter alkaliphilus AHT 1.</title>
        <authorList>
            <consortium name="US DOE Joint Genome Institute (JGI-PGF)"/>
            <person name="Lucas S."/>
            <person name="Copeland A."/>
            <person name="Lapidus A."/>
            <person name="Glavina del Rio T."/>
            <person name="Dalin E."/>
            <person name="Tice H."/>
            <person name="Bruce D."/>
            <person name="Goodwin L."/>
            <person name="Pitluck S."/>
            <person name="Larimer F."/>
            <person name="Land M.L."/>
            <person name="Hauser L."/>
            <person name="Muyzer G."/>
        </authorList>
    </citation>
    <scope>NUCLEOTIDE SEQUENCE [LARGE SCALE GENOMIC DNA]</scope>
    <source>
        <strain evidence="10 11">AHT 1</strain>
    </source>
</reference>
<dbReference type="InterPro" id="IPR046953">
    <property type="entry name" value="Spore_GerAC-like_C"/>
</dbReference>
<dbReference type="InterPro" id="IPR038501">
    <property type="entry name" value="Spore_GerAC_C_sf"/>
</dbReference>